<accession>A0A371G7S4</accession>
<evidence type="ECO:0000256" key="1">
    <source>
        <dbReference type="SAM" id="MobiDB-lite"/>
    </source>
</evidence>
<organism evidence="2 3">
    <name type="scientific">Mucuna pruriens</name>
    <name type="common">Velvet bean</name>
    <name type="synonym">Dolichos pruriens</name>
    <dbReference type="NCBI Taxonomy" id="157652"/>
    <lineage>
        <taxon>Eukaryota</taxon>
        <taxon>Viridiplantae</taxon>
        <taxon>Streptophyta</taxon>
        <taxon>Embryophyta</taxon>
        <taxon>Tracheophyta</taxon>
        <taxon>Spermatophyta</taxon>
        <taxon>Magnoliopsida</taxon>
        <taxon>eudicotyledons</taxon>
        <taxon>Gunneridae</taxon>
        <taxon>Pentapetalae</taxon>
        <taxon>rosids</taxon>
        <taxon>fabids</taxon>
        <taxon>Fabales</taxon>
        <taxon>Fabaceae</taxon>
        <taxon>Papilionoideae</taxon>
        <taxon>50 kb inversion clade</taxon>
        <taxon>NPAAA clade</taxon>
        <taxon>indigoferoid/millettioid clade</taxon>
        <taxon>Phaseoleae</taxon>
        <taxon>Mucuna</taxon>
    </lineage>
</organism>
<proteinExistence type="predicted"/>
<keyword evidence="3" id="KW-1185">Reference proteome</keyword>
<reference evidence="2" key="1">
    <citation type="submission" date="2018-05" db="EMBL/GenBank/DDBJ databases">
        <title>Draft genome of Mucuna pruriens seed.</title>
        <authorList>
            <person name="Nnadi N.E."/>
            <person name="Vos R."/>
            <person name="Hasami M.H."/>
            <person name="Devisetty U.K."/>
            <person name="Aguiy J.C."/>
        </authorList>
    </citation>
    <scope>NUCLEOTIDE SEQUENCE [LARGE SCALE GENOMIC DNA]</scope>
    <source>
        <strain evidence="2">JCA_2017</strain>
    </source>
</reference>
<evidence type="ECO:0000313" key="3">
    <source>
        <dbReference type="Proteomes" id="UP000257109"/>
    </source>
</evidence>
<evidence type="ECO:0000313" key="2">
    <source>
        <dbReference type="EMBL" id="RDX86600.1"/>
    </source>
</evidence>
<comment type="caution">
    <text evidence="2">The sequence shown here is derived from an EMBL/GenBank/DDBJ whole genome shotgun (WGS) entry which is preliminary data.</text>
</comment>
<feature type="region of interest" description="Disordered" evidence="1">
    <location>
        <begin position="1"/>
        <end position="20"/>
    </location>
</feature>
<dbReference type="AlphaFoldDB" id="A0A371G7S4"/>
<feature type="non-terminal residue" evidence="2">
    <location>
        <position position="1"/>
    </location>
</feature>
<sequence length="72" mass="8681">MEGRLERSPQAKHTHVTHRSVGMYQVDTRGWTEHPNFSWEGHMKAKLRTFIDLHPYNIRTWDKERSQAHKIQ</sequence>
<protein>
    <submittedName>
        <fullName evidence="2">Uncharacterized protein</fullName>
    </submittedName>
</protein>
<dbReference type="EMBL" id="QJKJ01006472">
    <property type="protein sequence ID" value="RDX86600.1"/>
    <property type="molecule type" value="Genomic_DNA"/>
</dbReference>
<name>A0A371G7S4_MUCPR</name>
<dbReference type="Proteomes" id="UP000257109">
    <property type="component" value="Unassembled WGS sequence"/>
</dbReference>
<gene>
    <name evidence="2" type="ORF">CR513_32053</name>
</gene>